<evidence type="ECO:0000313" key="1">
    <source>
        <dbReference type="EMBL" id="KAK9085614.1"/>
    </source>
</evidence>
<reference evidence="1 2" key="1">
    <citation type="submission" date="2024-01" db="EMBL/GenBank/DDBJ databases">
        <title>Genome assemblies of Stephania.</title>
        <authorList>
            <person name="Yang L."/>
        </authorList>
    </citation>
    <scope>NUCLEOTIDE SEQUENCE [LARGE SCALE GENOMIC DNA]</scope>
    <source>
        <strain evidence="1">QJT</strain>
        <tissue evidence="1">Leaf</tissue>
    </source>
</reference>
<keyword evidence="2" id="KW-1185">Reference proteome</keyword>
<proteinExistence type="predicted"/>
<dbReference type="EMBL" id="JBBNAE010000011">
    <property type="protein sequence ID" value="KAK9085614.1"/>
    <property type="molecule type" value="Genomic_DNA"/>
</dbReference>
<protein>
    <submittedName>
        <fullName evidence="1">Uncharacterized protein</fullName>
    </submittedName>
</protein>
<organism evidence="1 2">
    <name type="scientific">Stephania japonica</name>
    <dbReference type="NCBI Taxonomy" id="461633"/>
    <lineage>
        <taxon>Eukaryota</taxon>
        <taxon>Viridiplantae</taxon>
        <taxon>Streptophyta</taxon>
        <taxon>Embryophyta</taxon>
        <taxon>Tracheophyta</taxon>
        <taxon>Spermatophyta</taxon>
        <taxon>Magnoliopsida</taxon>
        <taxon>Ranunculales</taxon>
        <taxon>Menispermaceae</taxon>
        <taxon>Menispermoideae</taxon>
        <taxon>Cissampelideae</taxon>
        <taxon>Stephania</taxon>
    </lineage>
</organism>
<name>A0AAP0EAM4_9MAGN</name>
<comment type="caution">
    <text evidence="1">The sequence shown here is derived from an EMBL/GenBank/DDBJ whole genome shotgun (WGS) entry which is preliminary data.</text>
</comment>
<accession>A0AAP0EAM4</accession>
<evidence type="ECO:0000313" key="2">
    <source>
        <dbReference type="Proteomes" id="UP001417504"/>
    </source>
</evidence>
<dbReference type="Proteomes" id="UP001417504">
    <property type="component" value="Unassembled WGS sequence"/>
</dbReference>
<gene>
    <name evidence="1" type="ORF">Sjap_026025</name>
</gene>
<dbReference type="AlphaFoldDB" id="A0AAP0EAM4"/>
<sequence length="186" mass="21361">MAGWIKPVESNKRVMADPVGAGQTRLGRVKYCNGKRWGTPKHRVSPWSRSRFRAMVLQRGTTLDYSVGLMILEEVINGRTLVVDIKLCEELSASLDVSPMEKDWLTLFGHREMRTYHVGIVRCKCNVHLKVSFSSNGTAKGYYFGLLSWSHDFGVKGIFDKWVHARPKLTRDMRALTMRLRVWFGK</sequence>